<name>A0A8J6PGW2_9FLAO</name>
<dbReference type="RefSeq" id="WP_163492405.1">
    <property type="nucleotide sequence ID" value="NZ_JACVEL010000001.1"/>
</dbReference>
<keyword evidence="2" id="KW-1185">Reference proteome</keyword>
<accession>A0A8J6PGW2</accession>
<dbReference type="Proteomes" id="UP000652681">
    <property type="component" value="Unassembled WGS sequence"/>
</dbReference>
<dbReference type="EMBL" id="JACVEL010000001">
    <property type="protein sequence ID" value="MBC9811114.1"/>
    <property type="molecule type" value="Genomic_DNA"/>
</dbReference>
<gene>
    <name evidence="1" type="ORF">H9Y05_01385</name>
</gene>
<dbReference type="AlphaFoldDB" id="A0A8J6PGW2"/>
<evidence type="ECO:0000313" key="1">
    <source>
        <dbReference type="EMBL" id="MBC9811114.1"/>
    </source>
</evidence>
<protein>
    <submittedName>
        <fullName evidence="1">Uncharacterized protein</fullName>
    </submittedName>
</protein>
<proteinExistence type="predicted"/>
<reference evidence="1" key="1">
    <citation type="submission" date="2020-09" db="EMBL/GenBank/DDBJ databases">
        <title>Taishania pollutisoli gen. nov., sp. nov., Isolated from Tetrabromobisphenol A-Contaminated Soil.</title>
        <authorList>
            <person name="Chen Q."/>
        </authorList>
    </citation>
    <scope>NUCLEOTIDE SEQUENCE</scope>
    <source>
        <strain evidence="1">CZZ-1</strain>
    </source>
</reference>
<evidence type="ECO:0000313" key="2">
    <source>
        <dbReference type="Proteomes" id="UP000652681"/>
    </source>
</evidence>
<organism evidence="1 2">
    <name type="scientific">Taishania pollutisoli</name>
    <dbReference type="NCBI Taxonomy" id="2766479"/>
    <lineage>
        <taxon>Bacteria</taxon>
        <taxon>Pseudomonadati</taxon>
        <taxon>Bacteroidota</taxon>
        <taxon>Flavobacteriia</taxon>
        <taxon>Flavobacteriales</taxon>
        <taxon>Crocinitomicaceae</taxon>
        <taxon>Taishania</taxon>
    </lineage>
</organism>
<comment type="caution">
    <text evidence="1">The sequence shown here is derived from an EMBL/GenBank/DDBJ whole genome shotgun (WGS) entry which is preliminary data.</text>
</comment>
<sequence>MLRAKHNSPHEREIELYTTQFEEDREVIPAGFQVLSNLDRSVLDVNSQLTKRKLPLIADILLKVKEAAPFDYVIFTNMDIALMPYFYDAVFSYLEKGHDALVINRRRISDRYKSVEELPLMYADLGKSHPGFDCFVIKATLLDRFILGEICVGISFLEAALVHNIFSFAENPLYIPDAHLTFHIGMDVLVPRNNAFYKHNRNQFFENIYPKLQPYFELKKFPYSTLPLPKRALKWMLNPSIFTRNYLNLEGKNLWQRTKARLDEVRWRILQK</sequence>